<organism evidence="1 2">
    <name type="scientific">Rhododendron simsii</name>
    <name type="common">Sims's rhododendron</name>
    <dbReference type="NCBI Taxonomy" id="118357"/>
    <lineage>
        <taxon>Eukaryota</taxon>
        <taxon>Viridiplantae</taxon>
        <taxon>Streptophyta</taxon>
        <taxon>Embryophyta</taxon>
        <taxon>Tracheophyta</taxon>
        <taxon>Spermatophyta</taxon>
        <taxon>Magnoliopsida</taxon>
        <taxon>eudicotyledons</taxon>
        <taxon>Gunneridae</taxon>
        <taxon>Pentapetalae</taxon>
        <taxon>asterids</taxon>
        <taxon>Ericales</taxon>
        <taxon>Ericaceae</taxon>
        <taxon>Ericoideae</taxon>
        <taxon>Rhodoreae</taxon>
        <taxon>Rhododendron</taxon>
    </lineage>
</organism>
<dbReference type="AlphaFoldDB" id="A0A834GAR4"/>
<proteinExistence type="predicted"/>
<accession>A0A834GAR4</accession>
<keyword evidence="2" id="KW-1185">Reference proteome</keyword>
<dbReference type="Proteomes" id="UP000626092">
    <property type="component" value="Unassembled WGS sequence"/>
</dbReference>
<gene>
    <name evidence="1" type="ORF">RHSIM_Rhsim10G0197000</name>
</gene>
<dbReference type="EMBL" id="WJXA01000010">
    <property type="protein sequence ID" value="KAF7129144.1"/>
    <property type="molecule type" value="Genomic_DNA"/>
</dbReference>
<protein>
    <submittedName>
        <fullName evidence="1">Uncharacterized protein</fullName>
    </submittedName>
</protein>
<sequence>MPRRLLSRRLRINGGFQFLILIATVSSIQTRYAYDTAVALLTADFFARMWFKGKDKWEIYKAKDASVRAVGRT</sequence>
<evidence type="ECO:0000313" key="1">
    <source>
        <dbReference type="EMBL" id="KAF7129144.1"/>
    </source>
</evidence>
<name>A0A834GAR4_RHOSS</name>
<evidence type="ECO:0000313" key="2">
    <source>
        <dbReference type="Proteomes" id="UP000626092"/>
    </source>
</evidence>
<reference evidence="1" key="1">
    <citation type="submission" date="2019-11" db="EMBL/GenBank/DDBJ databases">
        <authorList>
            <person name="Liu Y."/>
            <person name="Hou J."/>
            <person name="Li T.-Q."/>
            <person name="Guan C.-H."/>
            <person name="Wu X."/>
            <person name="Wu H.-Z."/>
            <person name="Ling F."/>
            <person name="Zhang R."/>
            <person name="Shi X.-G."/>
            <person name="Ren J.-P."/>
            <person name="Chen E.-F."/>
            <person name="Sun J.-M."/>
        </authorList>
    </citation>
    <scope>NUCLEOTIDE SEQUENCE</scope>
    <source>
        <strain evidence="1">Adult_tree_wgs_1</strain>
        <tissue evidence="1">Leaves</tissue>
    </source>
</reference>
<comment type="caution">
    <text evidence="1">The sequence shown here is derived from an EMBL/GenBank/DDBJ whole genome shotgun (WGS) entry which is preliminary data.</text>
</comment>